<reference evidence="2 3" key="1">
    <citation type="submission" date="2017-07" db="EMBL/GenBank/DDBJ databases">
        <title>Phylogenetic study on the rhizospheric bacterium Ochrobactrum sp. A44.</title>
        <authorList>
            <person name="Krzyzanowska D.M."/>
            <person name="Ossowicki A."/>
            <person name="Rajewska M."/>
            <person name="Maciag T."/>
            <person name="Kaczynski Z."/>
            <person name="Czerwicka M."/>
            <person name="Jafra S."/>
        </authorList>
    </citation>
    <scope>NUCLEOTIDE SEQUENCE [LARGE SCALE GENOMIC DNA]</scope>
    <source>
        <strain evidence="2 3">OgA9a</strain>
    </source>
</reference>
<feature type="compositionally biased region" description="Basic and acidic residues" evidence="1">
    <location>
        <begin position="1"/>
        <end position="11"/>
    </location>
</feature>
<gene>
    <name evidence="2" type="ORF">CEV33_3398</name>
</gene>
<dbReference type="Proteomes" id="UP000216478">
    <property type="component" value="Unassembled WGS sequence"/>
</dbReference>
<accession>A0A256EZB3</accession>
<evidence type="ECO:0000313" key="2">
    <source>
        <dbReference type="EMBL" id="OYR07935.1"/>
    </source>
</evidence>
<comment type="caution">
    <text evidence="2">The sequence shown here is derived from an EMBL/GenBank/DDBJ whole genome shotgun (WGS) entry which is preliminary data.</text>
</comment>
<evidence type="ECO:0000313" key="3">
    <source>
        <dbReference type="Proteomes" id="UP000216478"/>
    </source>
</evidence>
<protein>
    <submittedName>
        <fullName evidence="2">Uncharacterized protein</fullName>
    </submittedName>
</protein>
<feature type="region of interest" description="Disordered" evidence="1">
    <location>
        <begin position="1"/>
        <end position="25"/>
    </location>
</feature>
<dbReference type="EMBL" id="NNRL01000168">
    <property type="protein sequence ID" value="OYR07935.1"/>
    <property type="molecule type" value="Genomic_DNA"/>
</dbReference>
<name>A0A256EZB3_9HYPH</name>
<evidence type="ECO:0000256" key="1">
    <source>
        <dbReference type="SAM" id="MobiDB-lite"/>
    </source>
</evidence>
<dbReference type="AlphaFoldDB" id="A0A256EZB3"/>
<proteinExistence type="predicted"/>
<keyword evidence="3" id="KW-1185">Reference proteome</keyword>
<sequence length="43" mass="4986">MCRGAHAEHLDKKRPKCNGRSATFQQSNRETWPILTYPCQEVP</sequence>
<organism evidence="2 3">
    <name type="scientific">Brucella grignonensis</name>
    <dbReference type="NCBI Taxonomy" id="94627"/>
    <lineage>
        <taxon>Bacteria</taxon>
        <taxon>Pseudomonadati</taxon>
        <taxon>Pseudomonadota</taxon>
        <taxon>Alphaproteobacteria</taxon>
        <taxon>Hyphomicrobiales</taxon>
        <taxon>Brucellaceae</taxon>
        <taxon>Brucella/Ochrobactrum group</taxon>
        <taxon>Brucella</taxon>
    </lineage>
</organism>